<reference evidence="2 3" key="1">
    <citation type="submission" date="2024-11" db="EMBL/GenBank/DDBJ databases">
        <title>Adaptive evolution of stress response genes in parasites aligns with host niche diversity.</title>
        <authorList>
            <person name="Hahn C."/>
            <person name="Resl P."/>
        </authorList>
    </citation>
    <scope>NUCLEOTIDE SEQUENCE [LARGE SCALE GENOMIC DNA]</scope>
    <source>
        <strain evidence="2">EGGRZ-B1_66</strain>
        <tissue evidence="2">Body</tissue>
    </source>
</reference>
<dbReference type="EMBL" id="JBJKFK010003335">
    <property type="protein sequence ID" value="KAL3310008.1"/>
    <property type="molecule type" value="Genomic_DNA"/>
</dbReference>
<feature type="region of interest" description="Disordered" evidence="1">
    <location>
        <begin position="1"/>
        <end position="22"/>
    </location>
</feature>
<feature type="region of interest" description="Disordered" evidence="1">
    <location>
        <begin position="372"/>
        <end position="444"/>
    </location>
</feature>
<feature type="region of interest" description="Disordered" evidence="1">
    <location>
        <begin position="39"/>
        <end position="83"/>
    </location>
</feature>
<evidence type="ECO:0000256" key="1">
    <source>
        <dbReference type="SAM" id="MobiDB-lite"/>
    </source>
</evidence>
<accession>A0ABD2PSI3</accession>
<evidence type="ECO:0000313" key="3">
    <source>
        <dbReference type="Proteomes" id="UP001626550"/>
    </source>
</evidence>
<evidence type="ECO:0000313" key="2">
    <source>
        <dbReference type="EMBL" id="KAL3310008.1"/>
    </source>
</evidence>
<feature type="compositionally biased region" description="Basic and acidic residues" evidence="1">
    <location>
        <begin position="412"/>
        <end position="444"/>
    </location>
</feature>
<feature type="compositionally biased region" description="Basic and acidic residues" evidence="1">
    <location>
        <begin position="44"/>
        <end position="57"/>
    </location>
</feature>
<keyword evidence="3" id="KW-1185">Reference proteome</keyword>
<feature type="compositionally biased region" description="Basic and acidic residues" evidence="1">
    <location>
        <begin position="156"/>
        <end position="171"/>
    </location>
</feature>
<feature type="region of interest" description="Disordered" evidence="1">
    <location>
        <begin position="301"/>
        <end position="330"/>
    </location>
</feature>
<organism evidence="2 3">
    <name type="scientific">Cichlidogyrus casuarinus</name>
    <dbReference type="NCBI Taxonomy" id="1844966"/>
    <lineage>
        <taxon>Eukaryota</taxon>
        <taxon>Metazoa</taxon>
        <taxon>Spiralia</taxon>
        <taxon>Lophotrochozoa</taxon>
        <taxon>Platyhelminthes</taxon>
        <taxon>Monogenea</taxon>
        <taxon>Monopisthocotylea</taxon>
        <taxon>Dactylogyridea</taxon>
        <taxon>Ancyrocephalidae</taxon>
        <taxon>Cichlidogyrus</taxon>
    </lineage>
</organism>
<sequence>MDVYEKKKTFRNVPDNTHQSHKTYVSEIKLVESIEAGGILGSSKNDEKRPTSSDALRRKPPSKGENSKNYSPRYGIDDAKTGDMNEFETDKKLKLPDVLEGAIVPLRDELKVLEMNKPGLTHDKLLLERTSIDDRINTSEPKRLSKKKHLPKMMKRRENIKPYSSADREEIGETAPKSRTPSKGQNLRESLLEDGMDNAGDPKSARPGYEEVYSVKNRKIPSEEKGAAVMLHDVETVHPIIYAVSFDDKQETTCEKESACLHDGETVHPIIYAADFNDKLKILIEEEVVGLPSRDEIKQFKSGKPGTYPDKIFPGHPSMDNRDDASEPKDSLLDAGKVRECSSFADEKTVHPIIHAAGVYGERRTLSGTEGTVTMKQHESPKPNTTSDKFSLGRLRIVATSRSRALKSKTPSKKDGMDSPKKPKREKPFTRVSDKRKNCSLEKM</sequence>
<proteinExistence type="predicted"/>
<dbReference type="AlphaFoldDB" id="A0ABD2PSI3"/>
<feature type="region of interest" description="Disordered" evidence="1">
    <location>
        <begin position="137"/>
        <end position="185"/>
    </location>
</feature>
<comment type="caution">
    <text evidence="2">The sequence shown here is derived from an EMBL/GenBank/DDBJ whole genome shotgun (WGS) entry which is preliminary data.</text>
</comment>
<feature type="compositionally biased region" description="Basic and acidic residues" evidence="1">
    <location>
        <begin position="319"/>
        <end position="330"/>
    </location>
</feature>
<feature type="compositionally biased region" description="Basic residues" evidence="1">
    <location>
        <begin position="144"/>
        <end position="155"/>
    </location>
</feature>
<dbReference type="Proteomes" id="UP001626550">
    <property type="component" value="Unassembled WGS sequence"/>
</dbReference>
<protein>
    <submittedName>
        <fullName evidence="2">Uncharacterized protein</fullName>
    </submittedName>
</protein>
<gene>
    <name evidence="2" type="ORF">Ciccas_011434</name>
</gene>
<name>A0ABD2PSI3_9PLAT</name>